<proteinExistence type="predicted"/>
<feature type="compositionally biased region" description="Acidic residues" evidence="1">
    <location>
        <begin position="61"/>
        <end position="85"/>
    </location>
</feature>
<gene>
    <name evidence="2" type="ORF">Tci_015264</name>
</gene>
<evidence type="ECO:0000313" key="2">
    <source>
        <dbReference type="EMBL" id="GEU43286.1"/>
    </source>
</evidence>
<feature type="non-terminal residue" evidence="2">
    <location>
        <position position="1"/>
    </location>
</feature>
<evidence type="ECO:0008006" key="3">
    <source>
        <dbReference type="Google" id="ProtNLM"/>
    </source>
</evidence>
<dbReference type="AlphaFoldDB" id="A0A6L2K1T0"/>
<feature type="compositionally biased region" description="Acidic residues" evidence="1">
    <location>
        <begin position="33"/>
        <end position="54"/>
    </location>
</feature>
<reference evidence="2" key="1">
    <citation type="journal article" date="2019" name="Sci. Rep.">
        <title>Draft genome of Tanacetum cinerariifolium, the natural source of mosquito coil.</title>
        <authorList>
            <person name="Yamashiro T."/>
            <person name="Shiraishi A."/>
            <person name="Satake H."/>
            <person name="Nakayama K."/>
        </authorList>
    </citation>
    <scope>NUCLEOTIDE SEQUENCE</scope>
</reference>
<name>A0A6L2K1T0_TANCI</name>
<organism evidence="2">
    <name type="scientific">Tanacetum cinerariifolium</name>
    <name type="common">Dalmatian daisy</name>
    <name type="synonym">Chrysanthemum cinerariifolium</name>
    <dbReference type="NCBI Taxonomy" id="118510"/>
    <lineage>
        <taxon>Eukaryota</taxon>
        <taxon>Viridiplantae</taxon>
        <taxon>Streptophyta</taxon>
        <taxon>Embryophyta</taxon>
        <taxon>Tracheophyta</taxon>
        <taxon>Spermatophyta</taxon>
        <taxon>Magnoliopsida</taxon>
        <taxon>eudicotyledons</taxon>
        <taxon>Gunneridae</taxon>
        <taxon>Pentapetalae</taxon>
        <taxon>asterids</taxon>
        <taxon>campanulids</taxon>
        <taxon>Asterales</taxon>
        <taxon>Asteraceae</taxon>
        <taxon>Asteroideae</taxon>
        <taxon>Anthemideae</taxon>
        <taxon>Anthemidinae</taxon>
        <taxon>Tanacetum</taxon>
    </lineage>
</organism>
<evidence type="ECO:0000256" key="1">
    <source>
        <dbReference type="SAM" id="MobiDB-lite"/>
    </source>
</evidence>
<comment type="caution">
    <text evidence="2">The sequence shown here is derived from an EMBL/GenBank/DDBJ whole genome shotgun (WGS) entry which is preliminary data.</text>
</comment>
<sequence length="272" mass="30382">YLPPADDVLLAEEQPLHAAVSPTSESPGYITESEPEMEPEEEDEDDEKSEEDSIEYPTSGGDDDVDDDGNDLSDDDVDDEDEEESSDKVERLLTIPTPPLSPVSPTSYPLPPFLMPLPIFTPLPTSSFPLPSSLPSTSGSESIPEADIPLWKRAHFTTSTGGYEVGESFVTVAARQIRPALTIADKRRADDRLIGRLRRERRYFHTLSTTYAQEVAHSRDYCTQIMDYCQSREVHTSTLVTQMEALQRDVSTLQRQHIEHAQRDIAPEDSDS</sequence>
<protein>
    <recommendedName>
        <fullName evidence="3">Reverse transcriptase domain-containing protein</fullName>
    </recommendedName>
</protein>
<accession>A0A6L2K1T0</accession>
<dbReference type="EMBL" id="BKCJ010001688">
    <property type="protein sequence ID" value="GEU43286.1"/>
    <property type="molecule type" value="Genomic_DNA"/>
</dbReference>
<feature type="region of interest" description="Disordered" evidence="1">
    <location>
        <begin position="1"/>
        <end position="104"/>
    </location>
</feature>